<name>A0A2P2MID7_RHIMU</name>
<dbReference type="AlphaFoldDB" id="A0A2P2MID7"/>
<proteinExistence type="predicted"/>
<protein>
    <submittedName>
        <fullName evidence="1">Uncharacterized protein MANES_16G099600</fullName>
    </submittedName>
</protein>
<reference evidence="1" key="1">
    <citation type="submission" date="2018-02" db="EMBL/GenBank/DDBJ databases">
        <title>Rhizophora mucronata_Transcriptome.</title>
        <authorList>
            <person name="Meera S.P."/>
            <person name="Sreeshan A."/>
            <person name="Augustine A."/>
        </authorList>
    </citation>
    <scope>NUCLEOTIDE SEQUENCE</scope>
    <source>
        <tissue evidence="1">Leaf</tissue>
    </source>
</reference>
<accession>A0A2P2MID7</accession>
<organism evidence="1">
    <name type="scientific">Rhizophora mucronata</name>
    <name type="common">Asiatic mangrove</name>
    <dbReference type="NCBI Taxonomy" id="61149"/>
    <lineage>
        <taxon>Eukaryota</taxon>
        <taxon>Viridiplantae</taxon>
        <taxon>Streptophyta</taxon>
        <taxon>Embryophyta</taxon>
        <taxon>Tracheophyta</taxon>
        <taxon>Spermatophyta</taxon>
        <taxon>Magnoliopsida</taxon>
        <taxon>eudicotyledons</taxon>
        <taxon>Gunneridae</taxon>
        <taxon>Pentapetalae</taxon>
        <taxon>rosids</taxon>
        <taxon>fabids</taxon>
        <taxon>Malpighiales</taxon>
        <taxon>Rhizophoraceae</taxon>
        <taxon>Rhizophora</taxon>
    </lineage>
</organism>
<sequence length="71" mass="8004">MLTNSPIGTANHDGVIIIKINNSIPPDMLNASFKSKISEFVLPYTVIISKRKVRTDKSNTQSQLSRFRSQR</sequence>
<dbReference type="EMBL" id="GGEC01049458">
    <property type="protein sequence ID" value="MBX29942.1"/>
    <property type="molecule type" value="Transcribed_RNA"/>
</dbReference>
<evidence type="ECO:0000313" key="1">
    <source>
        <dbReference type="EMBL" id="MBX29942.1"/>
    </source>
</evidence>
<dbReference type="EMBL" id="GGEC01049467">
    <property type="protein sequence ID" value="MBX29951.1"/>
    <property type="molecule type" value="Transcribed_RNA"/>
</dbReference>